<dbReference type="InterPro" id="IPR013083">
    <property type="entry name" value="Znf_RING/FYVE/PHD"/>
</dbReference>
<comment type="caution">
    <text evidence="7">The sequence shown here is derived from an EMBL/GenBank/DDBJ whole genome shotgun (WGS) entry which is preliminary data.</text>
</comment>
<reference evidence="7 8" key="1">
    <citation type="journal article" date="2021" name="Comput. Struct. Biotechnol. J.">
        <title>De novo genome assembly of the potent medicinal plant Rehmannia glutinosa using nanopore technology.</title>
        <authorList>
            <person name="Ma L."/>
            <person name="Dong C."/>
            <person name="Song C."/>
            <person name="Wang X."/>
            <person name="Zheng X."/>
            <person name="Niu Y."/>
            <person name="Chen S."/>
            <person name="Feng W."/>
        </authorList>
    </citation>
    <scope>NUCLEOTIDE SEQUENCE [LARGE SCALE GENOMIC DNA]</scope>
    <source>
        <strain evidence="7">DH-2019</strain>
    </source>
</reference>
<dbReference type="InterPro" id="IPR004146">
    <property type="entry name" value="DC1"/>
</dbReference>
<evidence type="ECO:0000256" key="1">
    <source>
        <dbReference type="ARBA" id="ARBA00022723"/>
    </source>
</evidence>
<name>A0ABR0XV32_REHGL</name>
<evidence type="ECO:0000313" key="8">
    <source>
        <dbReference type="Proteomes" id="UP001318860"/>
    </source>
</evidence>
<accession>A0ABR0XV32</accession>
<gene>
    <name evidence="7" type="ORF">DH2020_002695</name>
</gene>
<keyword evidence="4" id="KW-0862">Zinc</keyword>
<evidence type="ECO:0000313" key="7">
    <source>
        <dbReference type="EMBL" id="KAK6162854.1"/>
    </source>
</evidence>
<keyword evidence="2" id="KW-0677">Repeat</keyword>
<keyword evidence="3" id="KW-0863">Zinc-finger</keyword>
<dbReference type="SUPFAM" id="SSF57889">
    <property type="entry name" value="Cysteine-rich domain"/>
    <property type="match status" value="3"/>
</dbReference>
<evidence type="ECO:0000259" key="6">
    <source>
        <dbReference type="SMART" id="SM00249"/>
    </source>
</evidence>
<keyword evidence="8" id="KW-1185">Reference proteome</keyword>
<dbReference type="InterPro" id="IPR001965">
    <property type="entry name" value="Znf_PHD"/>
</dbReference>
<dbReference type="SMART" id="SM00249">
    <property type="entry name" value="PHD"/>
    <property type="match status" value="2"/>
</dbReference>
<dbReference type="PANTHER" id="PTHR46288">
    <property type="entry name" value="PHORBOL-ESTER/DAG-TYPE DOMAIN-CONTAINING PROTEIN"/>
    <property type="match status" value="1"/>
</dbReference>
<dbReference type="Pfam" id="PF03107">
    <property type="entry name" value="C1_2"/>
    <property type="match status" value="5"/>
</dbReference>
<feature type="compositionally biased region" description="Low complexity" evidence="5">
    <location>
        <begin position="206"/>
        <end position="221"/>
    </location>
</feature>
<dbReference type="Gene3D" id="3.30.40.10">
    <property type="entry name" value="Zinc/RING finger domain, C3HC4 (zinc finger)"/>
    <property type="match status" value="1"/>
</dbReference>
<proteinExistence type="predicted"/>
<feature type="region of interest" description="Disordered" evidence="5">
    <location>
        <begin position="195"/>
        <end position="221"/>
    </location>
</feature>
<evidence type="ECO:0000256" key="3">
    <source>
        <dbReference type="ARBA" id="ARBA00022771"/>
    </source>
</evidence>
<dbReference type="InterPro" id="IPR046349">
    <property type="entry name" value="C1-like_sf"/>
</dbReference>
<keyword evidence="1" id="KW-0479">Metal-binding</keyword>
<evidence type="ECO:0000256" key="5">
    <source>
        <dbReference type="SAM" id="MobiDB-lite"/>
    </source>
</evidence>
<sequence length="477" mass="53655">MEFRHFSHNHGLVFYQTPQGSEIHCSGCKSLGSGDVYVCWQCDFFLHGQCFRATRSLKHPSHSLHPLTLVPFPTYPSRSFFCNSCNLAGDGFSYSCSACEFDIHVHCALMPNASNPHLPHSQNLTNPVYPPPNPTNAFPTYPPHNPTILDNAQNYPPQPQITRYPPIPNSPFPNFTPTNTTLPNEAQNYSAFHQTPDMHKNPAYPPNQNNPYPTYPQPNTTPQNFIPPVNTPATIPPPPFPNATTNNPPPLPTTIKHFSHPHVLKPMEVEQKNSKLLCSACERELSGSAYCCTEPHCNFNLHKACFECPREIRHKSHLEHSLTLVAVSRYSEGRFTCDACGKDGKGFSYSCATCSYDIHMDCVKWPETMTRRDDKHPSTLYYSSAAALGNEMTFTCDVCKNPVDKMGWLYNCRECDFGTHLECVSSEVKQQTVGDGLTLEQLRIDKPYWNSGTPTRTRTSLKFSGENALFLDKKIFL</sequence>
<dbReference type="EMBL" id="JABTTQ020000002">
    <property type="protein sequence ID" value="KAK6162854.1"/>
    <property type="molecule type" value="Genomic_DNA"/>
</dbReference>
<protein>
    <recommendedName>
        <fullName evidence="6">Zinc finger PHD-type domain-containing protein</fullName>
    </recommendedName>
</protein>
<evidence type="ECO:0000256" key="2">
    <source>
        <dbReference type="ARBA" id="ARBA00022737"/>
    </source>
</evidence>
<feature type="domain" description="Zinc finger PHD-type" evidence="6">
    <location>
        <begin position="336"/>
        <end position="400"/>
    </location>
</feature>
<organism evidence="7 8">
    <name type="scientific">Rehmannia glutinosa</name>
    <name type="common">Chinese foxglove</name>
    <dbReference type="NCBI Taxonomy" id="99300"/>
    <lineage>
        <taxon>Eukaryota</taxon>
        <taxon>Viridiplantae</taxon>
        <taxon>Streptophyta</taxon>
        <taxon>Embryophyta</taxon>
        <taxon>Tracheophyta</taxon>
        <taxon>Spermatophyta</taxon>
        <taxon>Magnoliopsida</taxon>
        <taxon>eudicotyledons</taxon>
        <taxon>Gunneridae</taxon>
        <taxon>Pentapetalae</taxon>
        <taxon>asterids</taxon>
        <taxon>lamiids</taxon>
        <taxon>Lamiales</taxon>
        <taxon>Orobanchaceae</taxon>
        <taxon>Rehmannieae</taxon>
        <taxon>Rehmannia</taxon>
    </lineage>
</organism>
<evidence type="ECO:0000256" key="4">
    <source>
        <dbReference type="ARBA" id="ARBA00022833"/>
    </source>
</evidence>
<feature type="domain" description="Zinc finger PHD-type" evidence="6">
    <location>
        <begin position="24"/>
        <end position="86"/>
    </location>
</feature>
<dbReference type="Proteomes" id="UP001318860">
    <property type="component" value="Unassembled WGS sequence"/>
</dbReference>
<dbReference type="PANTHER" id="PTHR46288:SF27">
    <property type="entry name" value="CYSTEINE_HISTIDINE-RICH C1 DOMAIN FAMILY PROTEIN"/>
    <property type="match status" value="1"/>
</dbReference>